<dbReference type="AlphaFoldDB" id="A0A7W8AE10"/>
<dbReference type="Gene3D" id="1.25.40.10">
    <property type="entry name" value="Tetratricopeptide repeat domain"/>
    <property type="match status" value="1"/>
</dbReference>
<dbReference type="Proteomes" id="UP000568380">
    <property type="component" value="Unassembled WGS sequence"/>
</dbReference>
<name>A0A7W8AE10_9ACTN</name>
<accession>A0A7W8AE10</accession>
<proteinExistence type="predicted"/>
<reference evidence="1 2" key="1">
    <citation type="submission" date="2020-08" db="EMBL/GenBank/DDBJ databases">
        <title>Genomic Encyclopedia of Type Strains, Phase IV (KMG-IV): sequencing the most valuable type-strain genomes for metagenomic binning, comparative biology and taxonomic classification.</title>
        <authorList>
            <person name="Goeker M."/>
        </authorList>
    </citation>
    <scope>NUCLEOTIDE SEQUENCE [LARGE SCALE GENOMIC DNA]</scope>
    <source>
        <strain evidence="1 2">DSM 45385</strain>
    </source>
</reference>
<dbReference type="InterPro" id="IPR011990">
    <property type="entry name" value="TPR-like_helical_dom_sf"/>
</dbReference>
<protein>
    <submittedName>
        <fullName evidence="1">Tetratricopeptide (TPR) repeat protein</fullName>
    </submittedName>
</protein>
<organism evidence="1 2">
    <name type="scientific">Nonomuraea endophytica</name>
    <dbReference type="NCBI Taxonomy" id="714136"/>
    <lineage>
        <taxon>Bacteria</taxon>
        <taxon>Bacillati</taxon>
        <taxon>Actinomycetota</taxon>
        <taxon>Actinomycetes</taxon>
        <taxon>Streptosporangiales</taxon>
        <taxon>Streptosporangiaceae</taxon>
        <taxon>Nonomuraea</taxon>
    </lineage>
</organism>
<comment type="caution">
    <text evidence="1">The sequence shown here is derived from an EMBL/GenBank/DDBJ whole genome shotgun (WGS) entry which is preliminary data.</text>
</comment>
<dbReference type="EMBL" id="JACHIN010000020">
    <property type="protein sequence ID" value="MBB5083959.1"/>
    <property type="molecule type" value="Genomic_DNA"/>
</dbReference>
<evidence type="ECO:0000313" key="1">
    <source>
        <dbReference type="EMBL" id="MBB5083959.1"/>
    </source>
</evidence>
<evidence type="ECO:0000313" key="2">
    <source>
        <dbReference type="Proteomes" id="UP000568380"/>
    </source>
</evidence>
<keyword evidence="2" id="KW-1185">Reference proteome</keyword>
<gene>
    <name evidence="1" type="ORF">HNR40_009467</name>
</gene>
<dbReference type="SUPFAM" id="SSF48452">
    <property type="entry name" value="TPR-like"/>
    <property type="match status" value="1"/>
</dbReference>
<sequence length="166" mass="17333">MGLGLSARRRGDLDTAERHLRAWLDWCRQWQGDPGAALILAELGFVAELRGDPETALDLHREGLEAALATSDKRAVALALEGLAGAYAGAGDHRTAARLLGAGSAARDAVNAPLPAGERGDVDRITAAARRALGADAFADEFTKGRLEAADAPITALHPPGQKSRP</sequence>
<dbReference type="Pfam" id="PF13424">
    <property type="entry name" value="TPR_12"/>
    <property type="match status" value="1"/>
</dbReference>
<dbReference type="RefSeq" id="WP_312896787.1">
    <property type="nucleotide sequence ID" value="NZ_JACHIN010000020.1"/>
</dbReference>